<evidence type="ECO:0000313" key="2">
    <source>
        <dbReference type="Proteomes" id="UP000823388"/>
    </source>
</evidence>
<organism evidence="1 2">
    <name type="scientific">Panicum virgatum</name>
    <name type="common">Blackwell switchgrass</name>
    <dbReference type="NCBI Taxonomy" id="38727"/>
    <lineage>
        <taxon>Eukaryota</taxon>
        <taxon>Viridiplantae</taxon>
        <taxon>Streptophyta</taxon>
        <taxon>Embryophyta</taxon>
        <taxon>Tracheophyta</taxon>
        <taxon>Spermatophyta</taxon>
        <taxon>Magnoliopsida</taxon>
        <taxon>Liliopsida</taxon>
        <taxon>Poales</taxon>
        <taxon>Poaceae</taxon>
        <taxon>PACMAD clade</taxon>
        <taxon>Panicoideae</taxon>
        <taxon>Panicodae</taxon>
        <taxon>Paniceae</taxon>
        <taxon>Panicinae</taxon>
        <taxon>Panicum</taxon>
        <taxon>Panicum sect. Hiantes</taxon>
    </lineage>
</organism>
<proteinExistence type="predicted"/>
<dbReference type="Pfam" id="PF07893">
    <property type="entry name" value="DUF1668"/>
    <property type="match status" value="1"/>
</dbReference>
<name>A0A8T0RJU2_PANVG</name>
<gene>
    <name evidence="1" type="ORF">PVAP13_6KG408300</name>
</gene>
<comment type="caution">
    <text evidence="1">The sequence shown here is derived from an EMBL/GenBank/DDBJ whole genome shotgun (WGS) entry which is preliminary data.</text>
</comment>
<dbReference type="EMBL" id="CM029047">
    <property type="protein sequence ID" value="KAG2585724.1"/>
    <property type="molecule type" value="Genomic_DNA"/>
</dbReference>
<dbReference type="Proteomes" id="UP000823388">
    <property type="component" value="Chromosome 6K"/>
</dbReference>
<sequence>MDRLTNGTGTRAFEALVYTPYQHVTWHWRTLPPPPPPPPGVEFAANDPTRIASFAAAAGDDSNKIWVSATGSGDVKGCTHLFDAEKLAWCKEERADWVLPFYGCAQYVPQLNKLWFGISSREHGCLLCASDLSGASKTQPPSLHTALEDTAARAPDGFELVTARAIYLGSGKFCLARFFAPPMRISLYEDKEPEQFAVMAGVQVILIPSSHGGKSVAMVERNSQRYVFNEDETYWVL</sequence>
<keyword evidence="2" id="KW-1185">Reference proteome</keyword>
<dbReference type="PANTHER" id="PTHR33085">
    <property type="entry name" value="OS12G0113100 PROTEIN-RELATED"/>
    <property type="match status" value="1"/>
</dbReference>
<dbReference type="AlphaFoldDB" id="A0A8T0RJU2"/>
<accession>A0A8T0RJU2</accession>
<evidence type="ECO:0000313" key="1">
    <source>
        <dbReference type="EMBL" id="KAG2585724.1"/>
    </source>
</evidence>
<reference evidence="1" key="1">
    <citation type="submission" date="2020-05" db="EMBL/GenBank/DDBJ databases">
        <title>WGS assembly of Panicum virgatum.</title>
        <authorList>
            <person name="Lovell J.T."/>
            <person name="Jenkins J."/>
            <person name="Shu S."/>
            <person name="Juenger T.E."/>
            <person name="Schmutz J."/>
        </authorList>
    </citation>
    <scope>NUCLEOTIDE SEQUENCE</scope>
    <source>
        <strain evidence="1">AP13</strain>
    </source>
</reference>
<dbReference type="InterPro" id="IPR012871">
    <property type="entry name" value="DUF1668_ORYSA"/>
</dbReference>
<protein>
    <submittedName>
        <fullName evidence="1">Uncharacterized protein</fullName>
    </submittedName>
</protein>